<accession>A0A345MIR6</accession>
<dbReference type="GeneID" id="54998050"/>
<proteinExistence type="predicted"/>
<dbReference type="KEGG" id="vg:54998050"/>
<gene>
    <name evidence="1" type="primary">60</name>
    <name evidence="1" type="ORF">SEA_DAREDEVIL_60</name>
</gene>
<keyword evidence="2" id="KW-1185">Reference proteome</keyword>
<evidence type="ECO:0000313" key="2">
    <source>
        <dbReference type="Proteomes" id="UP000257597"/>
    </source>
</evidence>
<protein>
    <submittedName>
        <fullName evidence="1">Uncharacterized protein</fullName>
    </submittedName>
</protein>
<dbReference type="Proteomes" id="UP000257597">
    <property type="component" value="Segment"/>
</dbReference>
<organism evidence="1 2">
    <name type="scientific">Gordonia phage Daredevil</name>
    <dbReference type="NCBI Taxonomy" id="2283286"/>
    <lineage>
        <taxon>Viruses</taxon>
        <taxon>Duplodnaviria</taxon>
        <taxon>Heunggongvirae</taxon>
        <taxon>Uroviricota</taxon>
        <taxon>Caudoviricetes</taxon>
        <taxon>Daredevilvirus</taxon>
        <taxon>Daredevilvirus daredevil</taxon>
    </lineage>
</organism>
<dbReference type="RefSeq" id="YP_009807174.1">
    <property type="nucleotide sequence ID" value="NC_048021.1"/>
</dbReference>
<sequence length="125" mass="14308">MTLVTDRFDDVWERRAVDDFWHREDREISSQLSLDELDALYGPLRLVKRPSADVIAELEEYSARMSAKVDEAEARATYDSPKVHILSIHSTPTEVFTDSKAALRRANLLSDMHKTAVSINVLEVY</sequence>
<reference evidence="2" key="1">
    <citation type="submission" date="2018-07" db="EMBL/GenBank/DDBJ databases">
        <authorList>
            <person name="Quirk P.G."/>
            <person name="Krulwich T.A."/>
        </authorList>
    </citation>
    <scope>NUCLEOTIDE SEQUENCE [LARGE SCALE GENOMIC DNA]</scope>
</reference>
<name>A0A345MIR6_9CAUD</name>
<evidence type="ECO:0000313" key="1">
    <source>
        <dbReference type="EMBL" id="AXH70447.1"/>
    </source>
</evidence>
<dbReference type="EMBL" id="MH590603">
    <property type="protein sequence ID" value="AXH70447.1"/>
    <property type="molecule type" value="Genomic_DNA"/>
</dbReference>